<organism evidence="1 2">
    <name type="scientific">Cinchona calisaya</name>
    <dbReference type="NCBI Taxonomy" id="153742"/>
    <lineage>
        <taxon>Eukaryota</taxon>
        <taxon>Viridiplantae</taxon>
        <taxon>Streptophyta</taxon>
        <taxon>Embryophyta</taxon>
        <taxon>Tracheophyta</taxon>
        <taxon>Spermatophyta</taxon>
        <taxon>Magnoliopsida</taxon>
        <taxon>eudicotyledons</taxon>
        <taxon>Gunneridae</taxon>
        <taxon>Pentapetalae</taxon>
        <taxon>asterids</taxon>
        <taxon>lamiids</taxon>
        <taxon>Gentianales</taxon>
        <taxon>Rubiaceae</taxon>
        <taxon>Cinchonoideae</taxon>
        <taxon>Cinchoneae</taxon>
        <taxon>Cinchona</taxon>
    </lineage>
</organism>
<dbReference type="EMBL" id="JBJUIK010000001">
    <property type="protein sequence ID" value="KAL3538895.1"/>
    <property type="molecule type" value="Genomic_DNA"/>
</dbReference>
<dbReference type="Proteomes" id="UP001630127">
    <property type="component" value="Unassembled WGS sequence"/>
</dbReference>
<gene>
    <name evidence="1" type="ORF">ACH5RR_002261</name>
</gene>
<dbReference type="AlphaFoldDB" id="A0ABD3B6C6"/>
<proteinExistence type="predicted"/>
<accession>A0ABD3B6C6</accession>
<sequence length="112" mass="12760">MKSEHLDFYQSTSALFSKKNQLILEERAGEANVDLPGPRGSSASPADRIQVLEMMTLPFYPIKKRLVSFTFFVDEMIWWLGFPHNFHNSAFLFISPFSACIRGGCDEPNIKV</sequence>
<evidence type="ECO:0000313" key="1">
    <source>
        <dbReference type="EMBL" id="KAL3538895.1"/>
    </source>
</evidence>
<protein>
    <submittedName>
        <fullName evidence="1">Uncharacterized protein</fullName>
    </submittedName>
</protein>
<name>A0ABD3B6C6_9GENT</name>
<keyword evidence="2" id="KW-1185">Reference proteome</keyword>
<comment type="caution">
    <text evidence="1">The sequence shown here is derived from an EMBL/GenBank/DDBJ whole genome shotgun (WGS) entry which is preliminary data.</text>
</comment>
<evidence type="ECO:0000313" key="2">
    <source>
        <dbReference type="Proteomes" id="UP001630127"/>
    </source>
</evidence>
<reference evidence="1 2" key="1">
    <citation type="submission" date="2024-11" db="EMBL/GenBank/DDBJ databases">
        <title>A near-complete genome assembly of Cinchona calisaya.</title>
        <authorList>
            <person name="Lian D.C."/>
            <person name="Zhao X.W."/>
            <person name="Wei L."/>
        </authorList>
    </citation>
    <scope>NUCLEOTIDE SEQUENCE [LARGE SCALE GENOMIC DNA]</scope>
    <source>
        <tissue evidence="1">Nenye</tissue>
    </source>
</reference>